<name>A0AAW7Y958_9GAMM</name>
<organism evidence="7 8">
    <name type="scientific">Photobacterium sanguinicancri</name>
    <dbReference type="NCBI Taxonomy" id="875932"/>
    <lineage>
        <taxon>Bacteria</taxon>
        <taxon>Pseudomonadati</taxon>
        <taxon>Pseudomonadota</taxon>
        <taxon>Gammaproteobacteria</taxon>
        <taxon>Vibrionales</taxon>
        <taxon>Vibrionaceae</taxon>
        <taxon>Photobacterium</taxon>
    </lineage>
</organism>
<dbReference type="PANTHER" id="PTHR30329">
    <property type="entry name" value="STATOR ELEMENT OF FLAGELLAR MOTOR COMPLEX"/>
    <property type="match status" value="1"/>
</dbReference>
<dbReference type="AlphaFoldDB" id="A0AAW7Y958"/>
<gene>
    <name evidence="7" type="ORF">Q4568_21820</name>
</gene>
<evidence type="ECO:0000313" key="8">
    <source>
        <dbReference type="Proteomes" id="UP001170624"/>
    </source>
</evidence>
<evidence type="ECO:0000256" key="2">
    <source>
        <dbReference type="ARBA" id="ARBA00023136"/>
    </source>
</evidence>
<evidence type="ECO:0000256" key="3">
    <source>
        <dbReference type="ARBA" id="ARBA00023237"/>
    </source>
</evidence>
<keyword evidence="3" id="KW-0998">Cell outer membrane</keyword>
<dbReference type="PRINTS" id="PR01021">
    <property type="entry name" value="OMPADOMAIN"/>
</dbReference>
<feature type="signal peptide" evidence="5">
    <location>
        <begin position="1"/>
        <end position="39"/>
    </location>
</feature>
<evidence type="ECO:0000259" key="6">
    <source>
        <dbReference type="PROSITE" id="PS51123"/>
    </source>
</evidence>
<dbReference type="Gene3D" id="3.30.1330.60">
    <property type="entry name" value="OmpA-like domain"/>
    <property type="match status" value="1"/>
</dbReference>
<evidence type="ECO:0000256" key="1">
    <source>
        <dbReference type="ARBA" id="ARBA00004442"/>
    </source>
</evidence>
<evidence type="ECO:0000256" key="5">
    <source>
        <dbReference type="SAM" id="SignalP"/>
    </source>
</evidence>
<comment type="caution">
    <text evidence="7">The sequence shown here is derived from an EMBL/GenBank/DDBJ whole genome shotgun (WGS) entry which is preliminary data.</text>
</comment>
<dbReference type="Pfam" id="PF00691">
    <property type="entry name" value="OmpA"/>
    <property type="match status" value="1"/>
</dbReference>
<dbReference type="InterPro" id="IPR006664">
    <property type="entry name" value="OMP_bac"/>
</dbReference>
<feature type="chain" id="PRO_5043409490" evidence="5">
    <location>
        <begin position="40"/>
        <end position="203"/>
    </location>
</feature>
<dbReference type="CDD" id="cd07185">
    <property type="entry name" value="OmpA_C-like"/>
    <property type="match status" value="1"/>
</dbReference>
<keyword evidence="2 4" id="KW-0472">Membrane</keyword>
<dbReference type="RefSeq" id="WP_303501679.1">
    <property type="nucleotide sequence ID" value="NZ_JAUOPU010000041.1"/>
</dbReference>
<evidence type="ECO:0000256" key="4">
    <source>
        <dbReference type="PROSITE-ProRule" id="PRU00473"/>
    </source>
</evidence>
<reference evidence="7" key="1">
    <citation type="submission" date="2023-07" db="EMBL/GenBank/DDBJ databases">
        <title>Genome content predicts the carbon catabolic preferences of heterotrophic bacteria.</title>
        <authorList>
            <person name="Gralka M."/>
        </authorList>
    </citation>
    <scope>NUCLEOTIDE SEQUENCE</scope>
    <source>
        <strain evidence="7">G2M05</strain>
    </source>
</reference>
<evidence type="ECO:0000313" key="7">
    <source>
        <dbReference type="EMBL" id="MDO6545183.1"/>
    </source>
</evidence>
<dbReference type="InterPro" id="IPR036737">
    <property type="entry name" value="OmpA-like_sf"/>
</dbReference>
<accession>A0AAW7Y958</accession>
<protein>
    <submittedName>
        <fullName evidence="7">OmpA family protein</fullName>
    </submittedName>
</protein>
<dbReference type="SUPFAM" id="SSF103088">
    <property type="entry name" value="OmpA-like"/>
    <property type="match status" value="1"/>
</dbReference>
<dbReference type="Proteomes" id="UP001170624">
    <property type="component" value="Unassembled WGS sequence"/>
</dbReference>
<dbReference type="PANTHER" id="PTHR30329:SF21">
    <property type="entry name" value="LIPOPROTEIN YIAD-RELATED"/>
    <property type="match status" value="1"/>
</dbReference>
<sequence>MLYVHALSFLTSSCQTAIFKSAIVRFSVCILLLSLSGCADNRSAESLNADSDSNPASNVTASRSNSAAPDAKVLLTTLPEHRDVILFDVNSYELSAQSQLILDPIAIRLKNYPDTYLLIVGHSDDDGSDEDNIVLSYERAFSVAIYITAVFGIEEERLQIIAAGKDEPVVAGKAILEKQQNRRVEVISPQAIVRTLSPIDGKK</sequence>
<dbReference type="GO" id="GO:0009279">
    <property type="term" value="C:cell outer membrane"/>
    <property type="evidence" value="ECO:0007669"/>
    <property type="project" value="UniProtKB-SubCell"/>
</dbReference>
<dbReference type="PROSITE" id="PS51123">
    <property type="entry name" value="OMPA_2"/>
    <property type="match status" value="1"/>
</dbReference>
<feature type="domain" description="OmpA-like" evidence="6">
    <location>
        <begin position="74"/>
        <end position="192"/>
    </location>
</feature>
<proteinExistence type="predicted"/>
<keyword evidence="5" id="KW-0732">Signal</keyword>
<dbReference type="InterPro" id="IPR050330">
    <property type="entry name" value="Bact_OuterMem_StrucFunc"/>
</dbReference>
<dbReference type="EMBL" id="JAUOPU010000041">
    <property type="protein sequence ID" value="MDO6545183.1"/>
    <property type="molecule type" value="Genomic_DNA"/>
</dbReference>
<dbReference type="InterPro" id="IPR006665">
    <property type="entry name" value="OmpA-like"/>
</dbReference>
<comment type="subcellular location">
    <subcellularLocation>
        <location evidence="1">Cell outer membrane</location>
    </subcellularLocation>
</comment>